<evidence type="ECO:0000313" key="5">
    <source>
        <dbReference type="EMBL" id="RZS69356.1"/>
    </source>
</evidence>
<dbReference type="Pfam" id="PF19190">
    <property type="entry name" value="BACON_2"/>
    <property type="match status" value="1"/>
</dbReference>
<feature type="repeat" description="NHL" evidence="2">
    <location>
        <begin position="405"/>
        <end position="435"/>
    </location>
</feature>
<dbReference type="InterPro" id="IPR024361">
    <property type="entry name" value="BACON"/>
</dbReference>
<evidence type="ECO:0000256" key="2">
    <source>
        <dbReference type="PROSITE-ProRule" id="PRU00504"/>
    </source>
</evidence>
<reference evidence="5 6" key="1">
    <citation type="submission" date="2019-02" db="EMBL/GenBank/DDBJ databases">
        <title>Genomic Encyclopedia of Type Strains, Phase IV (KMG-IV): sequencing the most valuable type-strain genomes for metagenomic binning, comparative biology and taxonomic classification.</title>
        <authorList>
            <person name="Goeker M."/>
        </authorList>
    </citation>
    <scope>NUCLEOTIDE SEQUENCE [LARGE SCALE GENOMIC DNA]</scope>
    <source>
        <strain evidence="5 6">DSM 18116</strain>
    </source>
</reference>
<dbReference type="Gene3D" id="2.120.10.30">
    <property type="entry name" value="TolB, C-terminal domain"/>
    <property type="match status" value="3"/>
</dbReference>
<proteinExistence type="predicted"/>
<feature type="domain" description="BACON" evidence="4">
    <location>
        <begin position="31"/>
        <end position="108"/>
    </location>
</feature>
<sequence length="588" mass="61761">MKTLFQQWSLLILICLVFPFCNKDEKVVPVLEVDKPSIEATAEAGTASLDITSNVDWDFSGIPSWLTIEPSSGRGNATVEFSYPANAKAEQLTVTLILNAKGLSSSRVVFNQLGAAPSMLINKTEIEEKPEGQQDSVTITSNVPWKIVMPVDSWWITPGASTGKAGVTKLFFTIAPNNRIGAREAVIKLESTGPAVTPLLLKITQEQPEIVINSFTPNAKGGATIKIRGSGFSSMLSENSVSINGQDAVVTKAVPDELDVTVPVAAGTGKIAVTVGTKTGVSSTDFVYDLVWRVYTVPVIASENDLAAPAAVVIGNDGFLYVADKTDQQIKKISSTGAVTVLAGTGSQGFQDGPGNIAMFSDPTAMAIDGNNNLYVSDRNNKRIRKIEPNGNVSTLAGDGTTAIFNNPQGVTVDANGNVYVADYGNHRIRKITPAGVVTTIAGSGTAGSSDGTGVAASFNNPAAIEVTTDGMIYVAEPTARRIRKIDNTGKVTTLVNGLTNDPFTNPSDIASDAAGNIYVADQLRHSVYSLSPAGVATVIAGMVLPGHKDGEGVQAKFNLPVAIALGINGEFLVADQGNKMIRKLFKQ</sequence>
<dbReference type="InterPro" id="IPR011042">
    <property type="entry name" value="6-blade_b-propeller_TolB-like"/>
</dbReference>
<comment type="caution">
    <text evidence="5">The sequence shown here is derived from an EMBL/GenBank/DDBJ whole genome shotgun (WGS) entry which is preliminary data.</text>
</comment>
<dbReference type="PROSITE" id="PS51125">
    <property type="entry name" value="NHL"/>
    <property type="match status" value="1"/>
</dbReference>
<evidence type="ECO:0000256" key="1">
    <source>
        <dbReference type="ARBA" id="ARBA00022737"/>
    </source>
</evidence>
<protein>
    <submittedName>
        <fullName evidence="5">All-beta uncharacterized protein</fullName>
    </submittedName>
</protein>
<feature type="domain" description="IPT/TIG" evidence="3">
    <location>
        <begin position="211"/>
        <end position="288"/>
    </location>
</feature>
<dbReference type="InterPro" id="IPR002909">
    <property type="entry name" value="IPT_dom"/>
</dbReference>
<dbReference type="AlphaFoldDB" id="A0A4Q7MM09"/>
<dbReference type="EMBL" id="SGXA01000003">
    <property type="protein sequence ID" value="RZS69356.1"/>
    <property type="molecule type" value="Genomic_DNA"/>
</dbReference>
<gene>
    <name evidence="5" type="ORF">EV199_5193</name>
</gene>
<dbReference type="OrthoDB" id="791543at2"/>
<dbReference type="Gene3D" id="2.60.40.10">
    <property type="entry name" value="Immunoglobulins"/>
    <property type="match status" value="3"/>
</dbReference>
<dbReference type="Pfam" id="PF01833">
    <property type="entry name" value="TIG"/>
    <property type="match status" value="1"/>
</dbReference>
<dbReference type="PANTHER" id="PTHR13833:SF71">
    <property type="entry name" value="NHL DOMAIN-CONTAINING PROTEIN"/>
    <property type="match status" value="1"/>
</dbReference>
<evidence type="ECO:0000259" key="3">
    <source>
        <dbReference type="Pfam" id="PF01833"/>
    </source>
</evidence>
<dbReference type="RefSeq" id="WP_130543693.1">
    <property type="nucleotide sequence ID" value="NZ_CP042431.1"/>
</dbReference>
<keyword evidence="6" id="KW-1185">Reference proteome</keyword>
<name>A0A4Q7MM09_9BACT</name>
<organism evidence="5 6">
    <name type="scientific">Pseudobacter ginsenosidimutans</name>
    <dbReference type="NCBI Taxonomy" id="661488"/>
    <lineage>
        <taxon>Bacteria</taxon>
        <taxon>Pseudomonadati</taxon>
        <taxon>Bacteroidota</taxon>
        <taxon>Chitinophagia</taxon>
        <taxon>Chitinophagales</taxon>
        <taxon>Chitinophagaceae</taxon>
        <taxon>Pseudobacter</taxon>
    </lineage>
</organism>
<dbReference type="SUPFAM" id="SSF101898">
    <property type="entry name" value="NHL repeat"/>
    <property type="match status" value="1"/>
</dbReference>
<dbReference type="InterPro" id="IPR014756">
    <property type="entry name" value="Ig_E-set"/>
</dbReference>
<dbReference type="Pfam" id="PF01436">
    <property type="entry name" value="NHL"/>
    <property type="match status" value="2"/>
</dbReference>
<dbReference type="SUPFAM" id="SSF81296">
    <property type="entry name" value="E set domains"/>
    <property type="match status" value="1"/>
</dbReference>
<dbReference type="InterPro" id="IPR013783">
    <property type="entry name" value="Ig-like_fold"/>
</dbReference>
<evidence type="ECO:0000259" key="4">
    <source>
        <dbReference type="Pfam" id="PF19190"/>
    </source>
</evidence>
<dbReference type="InterPro" id="IPR001258">
    <property type="entry name" value="NHL_repeat"/>
</dbReference>
<dbReference type="CDD" id="cd14948">
    <property type="entry name" value="BACON"/>
    <property type="match status" value="2"/>
</dbReference>
<accession>A0A4Q7MM09</accession>
<dbReference type="PANTHER" id="PTHR13833">
    <property type="match status" value="1"/>
</dbReference>
<keyword evidence="1" id="KW-0677">Repeat</keyword>
<dbReference type="Proteomes" id="UP000293874">
    <property type="component" value="Unassembled WGS sequence"/>
</dbReference>
<evidence type="ECO:0000313" key="6">
    <source>
        <dbReference type="Proteomes" id="UP000293874"/>
    </source>
</evidence>